<evidence type="ECO:0000313" key="1">
    <source>
        <dbReference type="EMBL" id="SDC52389.1"/>
    </source>
</evidence>
<accession>A0A1G6MA75</accession>
<sequence>MALPLTPVSVTVDDGHLAQVETVAQALRDSGMEVERVLGSVGVITGRAPADARRSLLAVEGVTSVDGQLQVSLPPPDAPVQ</sequence>
<dbReference type="RefSeq" id="WP_091365152.1">
    <property type="nucleotide sequence ID" value="NZ_FMZF01000002.1"/>
</dbReference>
<dbReference type="EMBL" id="FMZF01000002">
    <property type="protein sequence ID" value="SDC52389.1"/>
    <property type="molecule type" value="Genomic_DNA"/>
</dbReference>
<dbReference type="AlphaFoldDB" id="A0A1G6MA75"/>
<protein>
    <recommendedName>
        <fullName evidence="3">Ketohydroxyglutarate aldolase</fullName>
    </recommendedName>
</protein>
<dbReference type="Proteomes" id="UP000199416">
    <property type="component" value="Unassembled WGS sequence"/>
</dbReference>
<evidence type="ECO:0000313" key="2">
    <source>
        <dbReference type="Proteomes" id="UP000199416"/>
    </source>
</evidence>
<dbReference type="STRING" id="1190417.SAMN05660690_1755"/>
<reference evidence="2" key="1">
    <citation type="submission" date="2016-10" db="EMBL/GenBank/DDBJ databases">
        <authorList>
            <person name="Varghese N."/>
            <person name="Submissions S."/>
        </authorList>
    </citation>
    <scope>NUCLEOTIDE SEQUENCE [LARGE SCALE GENOMIC DNA]</scope>
    <source>
        <strain evidence="2">DSM 45421</strain>
    </source>
</reference>
<name>A0A1G6MA75_9ACTN</name>
<dbReference type="OrthoDB" id="4948868at2"/>
<organism evidence="1 2">
    <name type="scientific">Geodermatophilus telluris</name>
    <dbReference type="NCBI Taxonomy" id="1190417"/>
    <lineage>
        <taxon>Bacteria</taxon>
        <taxon>Bacillati</taxon>
        <taxon>Actinomycetota</taxon>
        <taxon>Actinomycetes</taxon>
        <taxon>Geodermatophilales</taxon>
        <taxon>Geodermatophilaceae</taxon>
        <taxon>Geodermatophilus</taxon>
    </lineage>
</organism>
<keyword evidence="2" id="KW-1185">Reference proteome</keyword>
<proteinExistence type="predicted"/>
<gene>
    <name evidence="1" type="ORF">SAMN05660690_1755</name>
</gene>
<evidence type="ECO:0008006" key="3">
    <source>
        <dbReference type="Google" id="ProtNLM"/>
    </source>
</evidence>